<feature type="domain" description="ERAP1-like C-terminal" evidence="2">
    <location>
        <begin position="3"/>
        <end position="106"/>
    </location>
</feature>
<dbReference type="GO" id="GO:0005615">
    <property type="term" value="C:extracellular space"/>
    <property type="evidence" value="ECO:0007669"/>
    <property type="project" value="TreeGrafter"/>
</dbReference>
<dbReference type="PANTHER" id="PTHR11533">
    <property type="entry name" value="PROTEASE M1 ZINC METALLOPROTEASE"/>
    <property type="match status" value="1"/>
</dbReference>
<reference evidence="3 4" key="1">
    <citation type="submission" date="2022-05" db="EMBL/GenBank/DDBJ databases">
        <authorList>
            <consortium name="Genoscope - CEA"/>
            <person name="William W."/>
        </authorList>
    </citation>
    <scope>NUCLEOTIDE SEQUENCE [LARGE SCALE GENOMIC DNA]</scope>
</reference>
<dbReference type="Proteomes" id="UP001159428">
    <property type="component" value="Unassembled WGS sequence"/>
</dbReference>
<dbReference type="InterPro" id="IPR050344">
    <property type="entry name" value="Peptidase_M1_aminopeptidases"/>
</dbReference>
<proteinExistence type="inferred from homology"/>
<dbReference type="Pfam" id="PF11838">
    <property type="entry name" value="ERAP1_C"/>
    <property type="match status" value="1"/>
</dbReference>
<dbReference type="InterPro" id="IPR024571">
    <property type="entry name" value="ERAP1-like_C_dom"/>
</dbReference>
<dbReference type="GO" id="GO:0070006">
    <property type="term" value="F:metalloaminopeptidase activity"/>
    <property type="evidence" value="ECO:0007669"/>
    <property type="project" value="TreeGrafter"/>
</dbReference>
<gene>
    <name evidence="3" type="ORF">PMEA_00033888</name>
</gene>
<sequence>MSGHLDALLRGLIIERLGKYGDQATVAEAQKRFEEHWKGESTIPADLRSAAYSTVFKHGDGNTLESVMQLLKEADLLEEKVRLMRCMGAVSQPDLIKKVCDFSLSSTTDMFITEEAAKEVEELYPNHSVPAAERTIQQSLENIQLNCAWLGRKSFYNARDW</sequence>
<dbReference type="GO" id="GO:0043171">
    <property type="term" value="P:peptide catabolic process"/>
    <property type="evidence" value="ECO:0007669"/>
    <property type="project" value="TreeGrafter"/>
</dbReference>
<evidence type="ECO:0000313" key="4">
    <source>
        <dbReference type="Proteomes" id="UP001159428"/>
    </source>
</evidence>
<dbReference type="GO" id="GO:0008270">
    <property type="term" value="F:zinc ion binding"/>
    <property type="evidence" value="ECO:0007669"/>
    <property type="project" value="TreeGrafter"/>
</dbReference>
<organism evidence="3 4">
    <name type="scientific">Pocillopora meandrina</name>
    <dbReference type="NCBI Taxonomy" id="46732"/>
    <lineage>
        <taxon>Eukaryota</taxon>
        <taxon>Metazoa</taxon>
        <taxon>Cnidaria</taxon>
        <taxon>Anthozoa</taxon>
        <taxon>Hexacorallia</taxon>
        <taxon>Scleractinia</taxon>
        <taxon>Astrocoeniina</taxon>
        <taxon>Pocilloporidae</taxon>
        <taxon>Pocillopora</taxon>
    </lineage>
</organism>
<dbReference type="GO" id="GO:0042277">
    <property type="term" value="F:peptide binding"/>
    <property type="evidence" value="ECO:0007669"/>
    <property type="project" value="TreeGrafter"/>
</dbReference>
<evidence type="ECO:0000259" key="2">
    <source>
        <dbReference type="Pfam" id="PF11838"/>
    </source>
</evidence>
<comment type="similarity">
    <text evidence="1">Belongs to the peptidase M1 family.</text>
</comment>
<keyword evidence="4" id="KW-1185">Reference proteome</keyword>
<dbReference type="Gene3D" id="1.25.50.20">
    <property type="match status" value="2"/>
</dbReference>
<name>A0AAU9XZ47_9CNID</name>
<evidence type="ECO:0000313" key="3">
    <source>
        <dbReference type="EMBL" id="CAH3161701.1"/>
    </source>
</evidence>
<evidence type="ECO:0000256" key="1">
    <source>
        <dbReference type="ARBA" id="ARBA00010136"/>
    </source>
</evidence>
<dbReference type="EMBL" id="CALNXJ010000081">
    <property type="protein sequence ID" value="CAH3161701.1"/>
    <property type="molecule type" value="Genomic_DNA"/>
</dbReference>
<accession>A0AAU9XZ47</accession>
<dbReference type="GO" id="GO:0005737">
    <property type="term" value="C:cytoplasm"/>
    <property type="evidence" value="ECO:0007669"/>
    <property type="project" value="TreeGrafter"/>
</dbReference>
<dbReference type="GO" id="GO:0016020">
    <property type="term" value="C:membrane"/>
    <property type="evidence" value="ECO:0007669"/>
    <property type="project" value="TreeGrafter"/>
</dbReference>
<protein>
    <recommendedName>
        <fullName evidence="2">ERAP1-like C-terminal domain-containing protein</fullName>
    </recommendedName>
</protein>
<dbReference type="PANTHER" id="PTHR11533:SF174">
    <property type="entry name" value="PUROMYCIN-SENSITIVE AMINOPEPTIDASE-RELATED"/>
    <property type="match status" value="1"/>
</dbReference>
<comment type="caution">
    <text evidence="3">The sequence shown here is derived from an EMBL/GenBank/DDBJ whole genome shotgun (WGS) entry which is preliminary data.</text>
</comment>
<dbReference type="AlphaFoldDB" id="A0AAU9XZ47"/>
<dbReference type="GO" id="GO:0006508">
    <property type="term" value="P:proteolysis"/>
    <property type="evidence" value="ECO:0007669"/>
    <property type="project" value="TreeGrafter"/>
</dbReference>